<dbReference type="AlphaFoldDB" id="A0A7X0BW99"/>
<sequence>MDVAIDGGQTGLRLALASRGRVLEVTEVPGLAYAQGSPVDAVLERVECLLPDDADTVCLGLTTLLDSPEKLAARLLSVARRVLITGDVVISHAGAFSGGTGVVLAAGTGAIALGVCGSEVRQVDGWGFLYGDAGSGFWIGRRGLEAAWRGLDGRASRGALTSRAVEVFGEPGGLYLAPDAVARVAGFARQVFELAEHDGTARGIVEEAGWELARTVATAGHDFSSPVPVSWTGRLLRDARLFAAFRTALAELLPSARIQPPEGDGLAGAARLAASAGLGSYAPLIQVMSR</sequence>
<dbReference type="InterPro" id="IPR002731">
    <property type="entry name" value="ATPase_BadF"/>
</dbReference>
<reference evidence="2 3" key="1">
    <citation type="submission" date="2020-08" db="EMBL/GenBank/DDBJ databases">
        <title>Sequencing the genomes of 1000 actinobacteria strains.</title>
        <authorList>
            <person name="Klenk H.-P."/>
        </authorList>
    </citation>
    <scope>NUCLEOTIDE SEQUENCE [LARGE SCALE GENOMIC DNA]</scope>
    <source>
        <strain evidence="2 3">DSM 45913</strain>
    </source>
</reference>
<dbReference type="SUPFAM" id="SSF53067">
    <property type="entry name" value="Actin-like ATPase domain"/>
    <property type="match status" value="1"/>
</dbReference>
<dbReference type="PANTHER" id="PTHR43190">
    <property type="entry name" value="N-ACETYL-D-GLUCOSAMINE KINASE"/>
    <property type="match status" value="1"/>
</dbReference>
<dbReference type="EMBL" id="JACHJB010000001">
    <property type="protein sequence ID" value="MBB6343748.1"/>
    <property type="molecule type" value="Genomic_DNA"/>
</dbReference>
<evidence type="ECO:0000259" key="1">
    <source>
        <dbReference type="Pfam" id="PF01869"/>
    </source>
</evidence>
<evidence type="ECO:0000313" key="3">
    <source>
        <dbReference type="Proteomes" id="UP000583800"/>
    </source>
</evidence>
<dbReference type="Proteomes" id="UP000583800">
    <property type="component" value="Unassembled WGS sequence"/>
</dbReference>
<dbReference type="InterPro" id="IPR052519">
    <property type="entry name" value="Euk-type_GlcNAc_Kinase"/>
</dbReference>
<evidence type="ECO:0000313" key="2">
    <source>
        <dbReference type="EMBL" id="MBB6343748.1"/>
    </source>
</evidence>
<dbReference type="InterPro" id="IPR043129">
    <property type="entry name" value="ATPase_NBD"/>
</dbReference>
<keyword evidence="2" id="KW-0418">Kinase</keyword>
<comment type="caution">
    <text evidence="2">The sequence shown here is derived from an EMBL/GenBank/DDBJ whole genome shotgun (WGS) entry which is preliminary data.</text>
</comment>
<dbReference type="PANTHER" id="PTHR43190:SF3">
    <property type="entry name" value="N-ACETYL-D-GLUCOSAMINE KINASE"/>
    <property type="match status" value="1"/>
</dbReference>
<dbReference type="RefSeq" id="WP_185081977.1">
    <property type="nucleotide sequence ID" value="NZ_JACHJB010000001.1"/>
</dbReference>
<dbReference type="GO" id="GO:0016301">
    <property type="term" value="F:kinase activity"/>
    <property type="evidence" value="ECO:0007669"/>
    <property type="project" value="UniProtKB-KW"/>
</dbReference>
<gene>
    <name evidence="2" type="ORF">FHU36_000257</name>
</gene>
<keyword evidence="2" id="KW-0808">Transferase</keyword>
<proteinExistence type="predicted"/>
<feature type="domain" description="ATPase BadF/BadG/BcrA/BcrD type" evidence="1">
    <location>
        <begin position="81"/>
        <end position="272"/>
    </location>
</feature>
<accession>A0A7X0BW99</accession>
<protein>
    <submittedName>
        <fullName evidence="2">N-acetylglucosamine kinase-like BadF-type ATPase</fullName>
    </submittedName>
</protein>
<organism evidence="2 3">
    <name type="scientific">Nonomuraea muscovyensis</name>
    <dbReference type="NCBI Taxonomy" id="1124761"/>
    <lineage>
        <taxon>Bacteria</taxon>
        <taxon>Bacillati</taxon>
        <taxon>Actinomycetota</taxon>
        <taxon>Actinomycetes</taxon>
        <taxon>Streptosporangiales</taxon>
        <taxon>Streptosporangiaceae</taxon>
        <taxon>Nonomuraea</taxon>
    </lineage>
</organism>
<dbReference type="Gene3D" id="3.30.420.40">
    <property type="match status" value="2"/>
</dbReference>
<dbReference type="Pfam" id="PF01869">
    <property type="entry name" value="BcrAD_BadFG"/>
    <property type="match status" value="1"/>
</dbReference>
<keyword evidence="3" id="KW-1185">Reference proteome</keyword>
<name>A0A7X0BW99_9ACTN</name>